<keyword evidence="1" id="KW-1133">Transmembrane helix</keyword>
<protein>
    <submittedName>
        <fullName evidence="2">Uncharacterized protein</fullName>
    </submittedName>
</protein>
<sequence>MVSIIITNFMLNSSNQKSQDTMKTRNLTSVEQSPQFIKDKNILEVLSFSGGLCFFSVCVYTSSWTNIFLKMTQLLHASIQGEKLSFIGMVLYLNIQETKQLFKFYKKWKRYLRKLLNYKTFGVVSL</sequence>
<feature type="transmembrane region" description="Helical" evidence="1">
    <location>
        <begin position="42"/>
        <end position="62"/>
    </location>
</feature>
<proteinExistence type="predicted"/>
<dbReference type="Proteomes" id="UP000827986">
    <property type="component" value="Unassembled WGS sequence"/>
</dbReference>
<keyword evidence="1" id="KW-0812">Transmembrane</keyword>
<keyword evidence="3" id="KW-1185">Reference proteome</keyword>
<evidence type="ECO:0000313" key="3">
    <source>
        <dbReference type="Proteomes" id="UP000827986"/>
    </source>
</evidence>
<organism evidence="2 3">
    <name type="scientific">Mauremys mutica</name>
    <name type="common">yellowpond turtle</name>
    <dbReference type="NCBI Taxonomy" id="74926"/>
    <lineage>
        <taxon>Eukaryota</taxon>
        <taxon>Metazoa</taxon>
        <taxon>Chordata</taxon>
        <taxon>Craniata</taxon>
        <taxon>Vertebrata</taxon>
        <taxon>Euteleostomi</taxon>
        <taxon>Archelosauria</taxon>
        <taxon>Testudinata</taxon>
        <taxon>Testudines</taxon>
        <taxon>Cryptodira</taxon>
        <taxon>Durocryptodira</taxon>
        <taxon>Testudinoidea</taxon>
        <taxon>Geoemydidae</taxon>
        <taxon>Geoemydinae</taxon>
        <taxon>Mauremys</taxon>
    </lineage>
</organism>
<accession>A0A9D3X1V3</accession>
<dbReference type="EMBL" id="JAHDVG010000483">
    <property type="protein sequence ID" value="KAH1171048.1"/>
    <property type="molecule type" value="Genomic_DNA"/>
</dbReference>
<comment type="caution">
    <text evidence="2">The sequence shown here is derived from an EMBL/GenBank/DDBJ whole genome shotgun (WGS) entry which is preliminary data.</text>
</comment>
<evidence type="ECO:0000256" key="1">
    <source>
        <dbReference type="SAM" id="Phobius"/>
    </source>
</evidence>
<evidence type="ECO:0000313" key="2">
    <source>
        <dbReference type="EMBL" id="KAH1171048.1"/>
    </source>
</evidence>
<reference evidence="2" key="1">
    <citation type="submission" date="2021-09" db="EMBL/GenBank/DDBJ databases">
        <title>The genome of Mauremys mutica provides insights into the evolution of semi-aquatic lifestyle.</title>
        <authorList>
            <person name="Gong S."/>
            <person name="Gao Y."/>
        </authorList>
    </citation>
    <scope>NUCLEOTIDE SEQUENCE</scope>
    <source>
        <strain evidence="2">MM-2020</strain>
        <tissue evidence="2">Muscle</tissue>
    </source>
</reference>
<gene>
    <name evidence="2" type="ORF">KIL84_006666</name>
</gene>
<dbReference type="AlphaFoldDB" id="A0A9D3X1V3"/>
<name>A0A9D3X1V3_9SAUR</name>
<keyword evidence="1" id="KW-0472">Membrane</keyword>